<dbReference type="STRING" id="1070319.CAGGBEG34_250021"/>
<organism evidence="1 2">
    <name type="scientific">Candidatus Glomeribacter gigasporarum BEG34</name>
    <dbReference type="NCBI Taxonomy" id="1070319"/>
    <lineage>
        <taxon>Bacteria</taxon>
        <taxon>Pseudomonadati</taxon>
        <taxon>Pseudomonadota</taxon>
        <taxon>Betaproteobacteria</taxon>
        <taxon>Burkholderiales</taxon>
        <taxon>Burkholderiaceae</taxon>
        <taxon>Candidatus Glomeribacter</taxon>
    </lineage>
</organism>
<keyword evidence="2" id="KW-1185">Reference proteome</keyword>
<dbReference type="EMBL" id="CAFB01000042">
    <property type="protein sequence ID" value="CCD29519.1"/>
    <property type="molecule type" value="Genomic_DNA"/>
</dbReference>
<proteinExistence type="predicted"/>
<sequence length="60" mass="6853">MVQVSYKVFTLLRPDTSELILELGRIGPYVLHFIQETKMTQVNLEATHSLFENILAVHPA</sequence>
<evidence type="ECO:0000313" key="2">
    <source>
        <dbReference type="Proteomes" id="UP000054051"/>
    </source>
</evidence>
<name>G2J9S2_9BURK</name>
<comment type="caution">
    <text evidence="1">The sequence shown here is derived from an EMBL/GenBank/DDBJ whole genome shotgun (WGS) entry which is preliminary data.</text>
</comment>
<protein>
    <submittedName>
        <fullName evidence="1">Uncharacterized protein</fullName>
    </submittedName>
</protein>
<evidence type="ECO:0000313" key="1">
    <source>
        <dbReference type="EMBL" id="CCD29519.1"/>
    </source>
</evidence>
<accession>G2J9S2</accession>
<dbReference type="Proteomes" id="UP000054051">
    <property type="component" value="Unassembled WGS sequence"/>
</dbReference>
<dbReference type="AlphaFoldDB" id="G2J9S2"/>
<reference evidence="1 2" key="1">
    <citation type="submission" date="2011-08" db="EMBL/GenBank/DDBJ databases">
        <title>The genome of the obligate endobacterium of an arbuscular mycorrhizal fungus reveals an interphylum network of nutritional interactions.</title>
        <authorList>
            <person name="Ghignone S."/>
            <person name="Salvioli A."/>
            <person name="Anca I."/>
            <person name="Lumini E."/>
            <person name="Ortu G."/>
            <person name="Petiti L."/>
            <person name="Cruveiller S."/>
            <person name="Bianciotto V."/>
            <person name="Piffanelli P."/>
            <person name="Lanfranco L."/>
            <person name="Bonfante P."/>
        </authorList>
    </citation>
    <scope>NUCLEOTIDE SEQUENCE [LARGE SCALE GENOMIC DNA]</scope>
    <source>
        <strain evidence="1 2">BEG34</strain>
    </source>
</reference>
<gene>
    <name evidence="1" type="ORF">CAGGBEG34_250021</name>
</gene>